<accession>A0ABU4MKL4</accession>
<evidence type="ECO:0000313" key="1">
    <source>
        <dbReference type="EMBL" id="MDX3037349.1"/>
    </source>
</evidence>
<evidence type="ECO:0000313" key="2">
    <source>
        <dbReference type="Proteomes" id="UP001282474"/>
    </source>
</evidence>
<reference evidence="1 2" key="1">
    <citation type="journal article" date="2023" name="Microb. Genom.">
        <title>Mesoterricola silvestris gen. nov., sp. nov., Mesoterricola sediminis sp. nov., Geothrix oryzae sp. nov., Geothrix edaphica sp. nov., Geothrix rubra sp. nov., and Geothrix limicola sp. nov., six novel members of Acidobacteriota isolated from soils.</title>
        <authorList>
            <person name="Weisberg A.J."/>
            <person name="Pearce E."/>
            <person name="Kramer C.G."/>
            <person name="Chang J.H."/>
            <person name="Clarke C.R."/>
        </authorList>
    </citation>
    <scope>NUCLEOTIDE SEQUENCE [LARGE SCALE GENOMIC DNA]</scope>
    <source>
        <strain evidence="1 2">NE20-4-1</strain>
    </source>
</reference>
<comment type="caution">
    <text evidence="1">The sequence shown here is derived from an EMBL/GenBank/DDBJ whole genome shotgun (WGS) entry which is preliminary data.</text>
</comment>
<name>A0ABU4MKL4_9ACTN</name>
<keyword evidence="2" id="KW-1185">Reference proteome</keyword>
<evidence type="ECO:0008006" key="3">
    <source>
        <dbReference type="Google" id="ProtNLM"/>
    </source>
</evidence>
<dbReference type="Proteomes" id="UP001282474">
    <property type="component" value="Unassembled WGS sequence"/>
</dbReference>
<dbReference type="EMBL" id="JARAWJ010000005">
    <property type="protein sequence ID" value="MDX3037349.1"/>
    <property type="molecule type" value="Genomic_DNA"/>
</dbReference>
<protein>
    <recommendedName>
        <fullName evidence="3">Secreted protein</fullName>
    </recommendedName>
</protein>
<sequence>MTMTNAIHRPPWVPVSGHRLRVIGVHFDAVRIQGRRGELVTSRLVKVTDGDAGPVVLEQVGFRWVYFLLRPGTVHGHAWLPGVQRFGLDPTNMRRVTYVGIPALDGNTFPLRWCSEPTPQTPYVEPESLLAAVTTAFRGVTDIHERSAADSDFS</sequence>
<gene>
    <name evidence="1" type="ORF">PV383_09215</name>
</gene>
<organism evidence="1 2">
    <name type="scientific">Streptomyces caniscabiei</name>
    <dbReference type="NCBI Taxonomy" id="2746961"/>
    <lineage>
        <taxon>Bacteria</taxon>
        <taxon>Bacillati</taxon>
        <taxon>Actinomycetota</taxon>
        <taxon>Actinomycetes</taxon>
        <taxon>Kitasatosporales</taxon>
        <taxon>Streptomycetaceae</taxon>
        <taxon>Streptomyces</taxon>
    </lineage>
</organism>
<proteinExistence type="predicted"/>